<dbReference type="Gene3D" id="1.25.10.10">
    <property type="entry name" value="Leucine-rich Repeat Variant"/>
    <property type="match status" value="1"/>
</dbReference>
<dbReference type="PANTHER" id="PTHR47093:SF1">
    <property type="entry name" value="PROTEIN JSN1-RELATED"/>
    <property type="match status" value="1"/>
</dbReference>
<evidence type="ECO:0000256" key="1">
    <source>
        <dbReference type="ARBA" id="ARBA00022737"/>
    </source>
</evidence>
<organism evidence="5 6">
    <name type="scientific">Metschnikowia aff. pulcherrima</name>
    <dbReference type="NCBI Taxonomy" id="2163413"/>
    <lineage>
        <taxon>Eukaryota</taxon>
        <taxon>Fungi</taxon>
        <taxon>Dikarya</taxon>
        <taxon>Ascomycota</taxon>
        <taxon>Saccharomycotina</taxon>
        <taxon>Pichiomycetes</taxon>
        <taxon>Metschnikowiaceae</taxon>
        <taxon>Metschnikowia</taxon>
    </lineage>
</organism>
<dbReference type="PROSITE" id="PS50303">
    <property type="entry name" value="PUM_HD"/>
    <property type="match status" value="1"/>
</dbReference>
<dbReference type="InterPro" id="IPR052645">
    <property type="entry name" value="Pumilio_domain_protein"/>
</dbReference>
<dbReference type="GO" id="GO:0003729">
    <property type="term" value="F:mRNA binding"/>
    <property type="evidence" value="ECO:0007669"/>
    <property type="project" value="UniProtKB-ARBA"/>
</dbReference>
<dbReference type="SMART" id="SM00025">
    <property type="entry name" value="Pumilio"/>
    <property type="match status" value="5"/>
</dbReference>
<evidence type="ECO:0000259" key="4">
    <source>
        <dbReference type="PROSITE" id="PS50303"/>
    </source>
</evidence>
<proteinExistence type="predicted"/>
<dbReference type="PROSITE" id="PS50302">
    <property type="entry name" value="PUM"/>
    <property type="match status" value="2"/>
</dbReference>
<feature type="compositionally biased region" description="Basic and acidic residues" evidence="3">
    <location>
        <begin position="463"/>
        <end position="477"/>
    </location>
</feature>
<feature type="repeat" description="Pumilio" evidence="2">
    <location>
        <begin position="626"/>
        <end position="662"/>
    </location>
</feature>
<dbReference type="InterPro" id="IPR033133">
    <property type="entry name" value="PUM-HD"/>
</dbReference>
<dbReference type="InterPro" id="IPR011989">
    <property type="entry name" value="ARM-like"/>
</dbReference>
<keyword evidence="1" id="KW-0677">Repeat</keyword>
<dbReference type="EMBL" id="CP034458">
    <property type="protein sequence ID" value="QBM88683.1"/>
    <property type="molecule type" value="Genomic_DNA"/>
</dbReference>
<feature type="compositionally biased region" description="Polar residues" evidence="3">
    <location>
        <begin position="933"/>
        <end position="943"/>
    </location>
</feature>
<evidence type="ECO:0000313" key="5">
    <source>
        <dbReference type="EMBL" id="QBM88683.1"/>
    </source>
</evidence>
<protein>
    <submittedName>
        <fullName evidence="5">Protein JSN1</fullName>
    </submittedName>
</protein>
<feature type="region of interest" description="Disordered" evidence="3">
    <location>
        <begin position="449"/>
        <end position="484"/>
    </location>
</feature>
<accession>A0A4V1AEC0</accession>
<sequence>MVSYSPPTISLSSANDEVAQAGLLAPNIPNGSRKSTNASSYLISPTLLAADTPHRDLLAVSPYNSALLEPQALSFLEDVFNLLADLLNDYEYRPAHSEIGEPVNISLLLLSSHSAAAAAGSAGSNSCRRARSGSLFSTNSIWNDDALPSHSPDRSISSGGGIIDSFSDMAIPEVASSKPSSSNFLSPNLVPQASPFGVGSQSRNRSHTTSGLIQGLGAQKLDPFRTHLSPNMQFSHDDPSSAIENLHLNPSDFHGLGNRNRSQTYSGAQPKIFTSAIPNMMAGASVHPSINAAQALPNFPMEGRQSNTQRVQPVADPSFLIPGLYAEPYLQDDFNFANLAIITNFENPSLGPTNTLLLDNVPLFFDAAKLYRVLSNPNCLSQGYHNRGVLSVRLASTSTSKMALVVCPSVEVAMNLKANFNHLEIVPGATLYVAFAKVTERIMTDGFTASSTKQTAPQGDFVNEQKPRPSKVPEPRQKAAPNSSTLEFRMIADSVLATCFELSGSLHLDQGKLALLAACAAKISKTDYHTDFGPLPETSASRQFDAPRIRELRKSLEASEKSKHSDQDPTVECESKALSSAEINTAALDMLNELPELCYDHIGNTVVQKIFTVIESPETRLMMVKQILPYIASLGVHKNGTWAVQKIINMSQNDHQQKLLIARGLQPYSAKLFNDQFGNYVLQCCLKFGSPYNDFIFETICNNFIEISSGRFGVRCIRTMLETANDRAPDKESIVTPEQQVLVAGLIVEFANELVVNNNGSLLITWFLETFHDATNSIPDQRSSLLYEKFMPHLEMLCTHKLANATILKILSGKGDTSVRQKILDAIFLPLAECELRPPSDLLKSILKERGDNSAGPIFVQRLISSPTLFAIGDDESNSKLQQHAVCQVKRVLLEMQIGTLHPYKKLLDEVGLSNGRLSKASSGHRRKRGQGASRNSQVQPSYHSYGPHGFLQGYSGSHIPMPMGHNNILGDNRVLYDPYGQPFIANLTQANGARASYNGQYFGGGQVNMNSPEMARDAHVMRQLEQLSLQSAAMGYASNPGTPSGASSQNYNLYF</sequence>
<gene>
    <name evidence="5" type="primary">MPUL0C06620</name>
    <name evidence="5" type="ORF">METSCH_C06620</name>
</gene>
<dbReference type="AlphaFoldDB" id="A0A4V1AEC0"/>
<name>A0A4V1AEC0_9ASCO</name>
<evidence type="ECO:0000256" key="2">
    <source>
        <dbReference type="PROSITE-ProRule" id="PRU00317"/>
    </source>
</evidence>
<evidence type="ECO:0000256" key="3">
    <source>
        <dbReference type="SAM" id="MobiDB-lite"/>
    </source>
</evidence>
<dbReference type="GO" id="GO:0000288">
    <property type="term" value="P:nuclear-transcribed mRNA catabolic process, deadenylation-dependent decay"/>
    <property type="evidence" value="ECO:0007669"/>
    <property type="project" value="TreeGrafter"/>
</dbReference>
<reference evidence="6" key="1">
    <citation type="submission" date="2019-03" db="EMBL/GenBank/DDBJ databases">
        <title>Snf2 controls pulcherriminic acid biosynthesis and connects pigmentation and antifungal activity of the yeast Metschnikowia pulcherrima.</title>
        <authorList>
            <person name="Gore-Lloyd D."/>
            <person name="Sumann I."/>
            <person name="Brachmann A.O."/>
            <person name="Schneeberger K."/>
            <person name="Ortiz-Merino R.A."/>
            <person name="Moreno-Beltran M."/>
            <person name="Schlaefli M."/>
            <person name="Kirner P."/>
            <person name="Santos Kron A."/>
            <person name="Wolfe K.H."/>
            <person name="Piel J."/>
            <person name="Ahrens C.H."/>
            <person name="Henk D."/>
            <person name="Freimoser F.M."/>
        </authorList>
    </citation>
    <scope>NUCLEOTIDE SEQUENCE [LARGE SCALE GENOMIC DNA]</scope>
    <source>
        <strain evidence="6">APC 1.2</strain>
    </source>
</reference>
<dbReference type="InterPro" id="IPR016024">
    <property type="entry name" value="ARM-type_fold"/>
</dbReference>
<dbReference type="SUPFAM" id="SSF48371">
    <property type="entry name" value="ARM repeat"/>
    <property type="match status" value="1"/>
</dbReference>
<dbReference type="Pfam" id="PF00806">
    <property type="entry name" value="PUF"/>
    <property type="match status" value="3"/>
</dbReference>
<dbReference type="PANTHER" id="PTHR47093">
    <property type="entry name" value="PROTEIN JSN1-RELATED"/>
    <property type="match status" value="1"/>
</dbReference>
<feature type="domain" description="PUM-HD" evidence="4">
    <location>
        <begin position="530"/>
        <end position="915"/>
    </location>
</feature>
<dbReference type="STRING" id="2163413.A0A4V1AEC0"/>
<feature type="region of interest" description="Disordered" evidence="3">
    <location>
        <begin position="235"/>
        <end position="265"/>
    </location>
</feature>
<evidence type="ECO:0000313" key="6">
    <source>
        <dbReference type="Proteomes" id="UP000292447"/>
    </source>
</evidence>
<feature type="region of interest" description="Disordered" evidence="3">
    <location>
        <begin position="918"/>
        <end position="943"/>
    </location>
</feature>
<keyword evidence="6" id="KW-1185">Reference proteome</keyword>
<feature type="repeat" description="Pumilio" evidence="2">
    <location>
        <begin position="589"/>
        <end position="625"/>
    </location>
</feature>
<dbReference type="Proteomes" id="UP000292447">
    <property type="component" value="Chromosome III"/>
</dbReference>
<dbReference type="InterPro" id="IPR001313">
    <property type="entry name" value="Pumilio_RNA-bd_rpt"/>
</dbReference>